<dbReference type="PROSITE" id="PS00675">
    <property type="entry name" value="SIGMA54_INTERACT_1"/>
    <property type="match status" value="1"/>
</dbReference>
<dbReference type="HOGENOM" id="CLU_000445_0_7_9"/>
<keyword evidence="5" id="KW-0804">Transcription</keyword>
<comment type="caution">
    <text evidence="8">The sequence shown here is derived from an EMBL/GenBank/DDBJ whole genome shotgun (WGS) entry which is preliminary data.</text>
</comment>
<keyword evidence="1" id="KW-0547">Nucleotide-binding</keyword>
<dbReference type="Gene3D" id="1.10.8.60">
    <property type="match status" value="1"/>
</dbReference>
<dbReference type="FunFam" id="3.40.50.300:FF:000006">
    <property type="entry name" value="DNA-binding transcriptional regulator NtrC"/>
    <property type="match status" value="1"/>
</dbReference>
<dbReference type="InterPro" id="IPR003593">
    <property type="entry name" value="AAA+_ATPase"/>
</dbReference>
<dbReference type="Gene3D" id="1.10.10.60">
    <property type="entry name" value="Homeodomain-like"/>
    <property type="match status" value="1"/>
</dbReference>
<dbReference type="InterPro" id="IPR009057">
    <property type="entry name" value="Homeodomain-like_sf"/>
</dbReference>
<dbReference type="InterPro" id="IPR002078">
    <property type="entry name" value="Sigma_54_int"/>
</dbReference>
<dbReference type="STRING" id="997350.HMPREF9129_0468"/>
<dbReference type="GO" id="GO:0005524">
    <property type="term" value="F:ATP binding"/>
    <property type="evidence" value="ECO:0007669"/>
    <property type="project" value="UniProtKB-KW"/>
</dbReference>
<dbReference type="InterPro" id="IPR025662">
    <property type="entry name" value="Sigma_54_int_dom_ATP-bd_1"/>
</dbReference>
<gene>
    <name evidence="8" type="ORF">HMPREF9129_0468</name>
</gene>
<dbReference type="Pfam" id="PF25601">
    <property type="entry name" value="AAA_lid_14"/>
    <property type="match status" value="1"/>
</dbReference>
<dbReference type="GO" id="GO:0006355">
    <property type="term" value="P:regulation of DNA-templated transcription"/>
    <property type="evidence" value="ECO:0007669"/>
    <property type="project" value="InterPro"/>
</dbReference>
<evidence type="ECO:0000256" key="1">
    <source>
        <dbReference type="ARBA" id="ARBA00022741"/>
    </source>
</evidence>
<sequence>MINGRNFLLNVDKLFSEENIFSGYLVTLREFGELNFSTKSYITFDDIIGESANLLNAVEMAKLFSDSDTSILLLGESGTGKEMFARAIHSYSRPNEKFMGINCAAIPEELLESELFGYEAGAFTGAKSAGRMGIFEACSGGTVFLDEIGELNYHLQAKLLRVIQERKVRRLGSNREIDLNIRIVSATNRDLIKLIEEGKFRLDLFYRLNTFSVEIPPLRDRMEDLDILISYFLERMSKRYNRNSIVFTDSAKDMLKNYSWPGNIRELQNVLERAVVLSNNQEVLPKHIKFDHEEAFMEQDGKSLREAVEDFEKQYIKGILKNSNSIRSAAKKLNTTHTLLLNRIKKYSLDKM</sequence>
<keyword evidence="4" id="KW-0805">Transcription regulation</keyword>
<evidence type="ECO:0000256" key="3">
    <source>
        <dbReference type="ARBA" id="ARBA00022840"/>
    </source>
</evidence>
<dbReference type="PANTHER" id="PTHR32071">
    <property type="entry name" value="TRANSCRIPTIONAL REGULATORY PROTEIN"/>
    <property type="match status" value="1"/>
</dbReference>
<dbReference type="RefSeq" id="WP_004819883.1">
    <property type="nucleotide sequence ID" value="NZ_JH165061.1"/>
</dbReference>
<keyword evidence="2" id="KW-0058">Aromatic hydrocarbons catabolism</keyword>
<dbReference type="SMART" id="SM00382">
    <property type="entry name" value="AAA"/>
    <property type="match status" value="1"/>
</dbReference>
<dbReference type="AlphaFoldDB" id="G4D238"/>
<evidence type="ECO:0000256" key="2">
    <source>
        <dbReference type="ARBA" id="ARBA00022797"/>
    </source>
</evidence>
<dbReference type="Pfam" id="PF00158">
    <property type="entry name" value="Sigma54_activat"/>
    <property type="match status" value="1"/>
</dbReference>
<dbReference type="Gene3D" id="3.40.50.300">
    <property type="entry name" value="P-loop containing nucleotide triphosphate hydrolases"/>
    <property type="match status" value="1"/>
</dbReference>
<accession>G4D238</accession>
<evidence type="ECO:0000256" key="5">
    <source>
        <dbReference type="ARBA" id="ARBA00023163"/>
    </source>
</evidence>
<dbReference type="PROSITE" id="PS50045">
    <property type="entry name" value="SIGMA54_INTERACT_4"/>
    <property type="match status" value="1"/>
</dbReference>
<dbReference type="InterPro" id="IPR025944">
    <property type="entry name" value="Sigma_54_int_dom_CS"/>
</dbReference>
<organism evidence="8 9">
    <name type="scientific">Peptoniphilus indolicus ATCC 29427</name>
    <dbReference type="NCBI Taxonomy" id="997350"/>
    <lineage>
        <taxon>Bacteria</taxon>
        <taxon>Bacillati</taxon>
        <taxon>Bacillota</taxon>
        <taxon>Tissierellia</taxon>
        <taxon>Tissierellales</taxon>
        <taxon>Peptoniphilaceae</taxon>
        <taxon>Peptoniphilus</taxon>
    </lineage>
</organism>
<dbReference type="Proteomes" id="UP000003422">
    <property type="component" value="Unassembled WGS sequence"/>
</dbReference>
<dbReference type="PATRIC" id="fig|997350.3.peg.452"/>
<dbReference type="SUPFAM" id="SSF52540">
    <property type="entry name" value="P-loop containing nucleoside triphosphate hydrolases"/>
    <property type="match status" value="1"/>
</dbReference>
<dbReference type="eggNOG" id="COG3829">
    <property type="taxonomic scope" value="Bacteria"/>
</dbReference>
<keyword evidence="3" id="KW-0067">ATP-binding</keyword>
<evidence type="ECO:0000313" key="9">
    <source>
        <dbReference type="Proteomes" id="UP000003422"/>
    </source>
</evidence>
<keyword evidence="9" id="KW-1185">Reference proteome</keyword>
<evidence type="ECO:0000259" key="7">
    <source>
        <dbReference type="PROSITE" id="PS50045"/>
    </source>
</evidence>
<feature type="domain" description="Sigma-54 factor interaction" evidence="7">
    <location>
        <begin position="47"/>
        <end position="276"/>
    </location>
</feature>
<dbReference type="InterPro" id="IPR027417">
    <property type="entry name" value="P-loop_NTPase"/>
</dbReference>
<protein>
    <recommendedName>
        <fullName evidence="6">HTH-type transcriptional regulatory protein TyrR</fullName>
    </recommendedName>
</protein>
<dbReference type="GO" id="GO:0003677">
    <property type="term" value="F:DNA binding"/>
    <property type="evidence" value="ECO:0007669"/>
    <property type="project" value="UniProtKB-KW"/>
</dbReference>
<dbReference type="InterPro" id="IPR030828">
    <property type="entry name" value="HTH_TyrR"/>
</dbReference>
<dbReference type="PROSITE" id="PS00688">
    <property type="entry name" value="SIGMA54_INTERACT_3"/>
    <property type="match status" value="1"/>
</dbReference>
<dbReference type="CDD" id="cd00009">
    <property type="entry name" value="AAA"/>
    <property type="match status" value="1"/>
</dbReference>
<dbReference type="InterPro" id="IPR058031">
    <property type="entry name" value="AAA_lid_NorR"/>
</dbReference>
<reference evidence="8 9" key="1">
    <citation type="submission" date="2011-06" db="EMBL/GenBank/DDBJ databases">
        <authorList>
            <person name="Muzny D."/>
            <person name="Qin X."/>
            <person name="Deng J."/>
            <person name="Jiang H."/>
            <person name="Liu Y."/>
            <person name="Qu J."/>
            <person name="Song X.-Z."/>
            <person name="Zhang L."/>
            <person name="Thornton R."/>
            <person name="Coyle M."/>
            <person name="Francisco L."/>
            <person name="Jackson L."/>
            <person name="Javaid M."/>
            <person name="Korchina V."/>
            <person name="Kovar C."/>
            <person name="Mata R."/>
            <person name="Mathew T."/>
            <person name="Ngo R."/>
            <person name="Nguyen L."/>
            <person name="Nguyen N."/>
            <person name="Okwuonu G."/>
            <person name="Ongeri F."/>
            <person name="Pham C."/>
            <person name="Simmons D."/>
            <person name="Wilczek-Boney K."/>
            <person name="Hale W."/>
            <person name="Jakkamsetti A."/>
            <person name="Pham P."/>
            <person name="Ruth R."/>
            <person name="San Lucas F."/>
            <person name="Warren J."/>
            <person name="Zhang J."/>
            <person name="Zhao Z."/>
            <person name="Zhou C."/>
            <person name="Zhu D."/>
            <person name="Lee S."/>
            <person name="Bess C."/>
            <person name="Blankenburg K."/>
            <person name="Forbes L."/>
            <person name="Fu Q."/>
            <person name="Gubbala S."/>
            <person name="Hirani K."/>
            <person name="Jayaseelan J.C."/>
            <person name="Lara F."/>
            <person name="Munidasa M."/>
            <person name="Palculict T."/>
            <person name="Patil S."/>
            <person name="Pu L.-L."/>
            <person name="Saada N."/>
            <person name="Tang L."/>
            <person name="Weissenberger G."/>
            <person name="Zhu Y."/>
            <person name="Hemphill L."/>
            <person name="Shang Y."/>
            <person name="Youmans B."/>
            <person name="Ayvaz T."/>
            <person name="Ross M."/>
            <person name="Santibanez J."/>
            <person name="Aqrawi P."/>
            <person name="Gross S."/>
            <person name="Joshi V."/>
            <person name="Fowler G."/>
            <person name="Nazareth L."/>
            <person name="Reid J."/>
            <person name="Worley K."/>
            <person name="Petrosino J."/>
            <person name="Highlander S."/>
            <person name="Gibbs R."/>
        </authorList>
    </citation>
    <scope>NUCLEOTIDE SEQUENCE [LARGE SCALE GENOMIC DNA]</scope>
    <source>
        <strain evidence="8 9">ATCC 29427</strain>
    </source>
</reference>
<dbReference type="OrthoDB" id="5411866at2"/>
<name>G4D238_9FIRM</name>
<evidence type="ECO:0000256" key="4">
    <source>
        <dbReference type="ARBA" id="ARBA00023015"/>
    </source>
</evidence>
<proteinExistence type="predicted"/>
<dbReference type="SUPFAM" id="SSF46689">
    <property type="entry name" value="Homeodomain-like"/>
    <property type="match status" value="1"/>
</dbReference>
<dbReference type="Pfam" id="PF18024">
    <property type="entry name" value="HTH_50"/>
    <property type="match status" value="1"/>
</dbReference>
<evidence type="ECO:0000313" key="8">
    <source>
        <dbReference type="EMBL" id="EGY80405.1"/>
    </source>
</evidence>
<dbReference type="EMBL" id="AGBB01000037">
    <property type="protein sequence ID" value="EGY80405.1"/>
    <property type="molecule type" value="Genomic_DNA"/>
</dbReference>
<evidence type="ECO:0000256" key="6">
    <source>
        <dbReference type="ARBA" id="ARBA00029500"/>
    </source>
</evidence>